<dbReference type="Proteomes" id="UP000180057">
    <property type="component" value="Unassembled WGS sequence"/>
</dbReference>
<organism evidence="2 3">
    <name type="scientific">Anaerobacillus alkalidiazotrophicus</name>
    <dbReference type="NCBI Taxonomy" id="472963"/>
    <lineage>
        <taxon>Bacteria</taxon>
        <taxon>Bacillati</taxon>
        <taxon>Bacillota</taxon>
        <taxon>Bacilli</taxon>
        <taxon>Bacillales</taxon>
        <taxon>Bacillaceae</taxon>
        <taxon>Anaerobacillus</taxon>
    </lineage>
</organism>
<dbReference type="STRING" id="472963.BKP45_10100"/>
<keyword evidence="1" id="KW-0812">Transmembrane</keyword>
<dbReference type="EMBL" id="MLQS01000015">
    <property type="protein sequence ID" value="OIJ20130.1"/>
    <property type="molecule type" value="Genomic_DNA"/>
</dbReference>
<evidence type="ECO:0000313" key="3">
    <source>
        <dbReference type="Proteomes" id="UP000180057"/>
    </source>
</evidence>
<evidence type="ECO:0000313" key="2">
    <source>
        <dbReference type="EMBL" id="OIJ20130.1"/>
    </source>
</evidence>
<name>A0A1S2M6I5_9BACI</name>
<feature type="transmembrane region" description="Helical" evidence="1">
    <location>
        <begin position="142"/>
        <end position="169"/>
    </location>
</feature>
<keyword evidence="1" id="KW-1133">Transmembrane helix</keyword>
<accession>A0A1S2M6I5</accession>
<dbReference type="AlphaFoldDB" id="A0A1S2M6I5"/>
<dbReference type="OrthoDB" id="9804829at2"/>
<gene>
    <name evidence="2" type="ORF">BKP45_10100</name>
</gene>
<reference evidence="2 3" key="1">
    <citation type="submission" date="2016-10" db="EMBL/GenBank/DDBJ databases">
        <title>Draft genome sequences of four alkaliphilic bacteria belonging to the Anaerobacillus genus.</title>
        <authorList>
            <person name="Bassil N.M."/>
            <person name="Lloyd J.R."/>
        </authorList>
    </citation>
    <scope>NUCLEOTIDE SEQUENCE [LARGE SCALE GENOMIC DNA]</scope>
    <source>
        <strain evidence="2 3">DSM 22531</strain>
    </source>
</reference>
<protein>
    <recommendedName>
        <fullName evidence="4">DUF1700 domain-containing protein</fullName>
    </recommendedName>
</protein>
<evidence type="ECO:0000256" key="1">
    <source>
        <dbReference type="SAM" id="Phobius"/>
    </source>
</evidence>
<feature type="transmembrane region" description="Helical" evidence="1">
    <location>
        <begin position="108"/>
        <end position="130"/>
    </location>
</feature>
<dbReference type="RefSeq" id="WP_071389570.1">
    <property type="nucleotide sequence ID" value="NZ_MLQS01000015.1"/>
</dbReference>
<proteinExistence type="predicted"/>
<dbReference type="Pfam" id="PF22564">
    <property type="entry name" value="HAAS"/>
    <property type="match status" value="1"/>
</dbReference>
<evidence type="ECO:0008006" key="4">
    <source>
        <dbReference type="Google" id="ProtNLM"/>
    </source>
</evidence>
<keyword evidence="3" id="KW-1185">Reference proteome</keyword>
<sequence length="183" mass="20381">MSKNQFLNELESLLKEIPESERQDILRDYEEHFQIGLESGKDEAEIVASLGNPKIIAKELRADFHISNAKENKSIGNISRATYSIIGLGFFNLVFVLGPFLGLIGVMIGLYTIPIALVASPILLVIFNGFPANFVEILQMIFLTLTMLGLATLITIGLIYLTQGVYFLILKYLKFNLAIVRGK</sequence>
<feature type="transmembrane region" description="Helical" evidence="1">
    <location>
        <begin position="81"/>
        <end position="102"/>
    </location>
</feature>
<comment type="caution">
    <text evidence="2">The sequence shown here is derived from an EMBL/GenBank/DDBJ whole genome shotgun (WGS) entry which is preliminary data.</text>
</comment>
<keyword evidence="1" id="KW-0472">Membrane</keyword>